<name>A0A538U246_UNCEI</name>
<dbReference type="AlphaFoldDB" id="A0A538U246"/>
<dbReference type="PROSITE" id="PS51257">
    <property type="entry name" value="PROKAR_LIPOPROTEIN"/>
    <property type="match status" value="1"/>
</dbReference>
<dbReference type="EMBL" id="VBPA01000249">
    <property type="protein sequence ID" value="TMQ69970.1"/>
    <property type="molecule type" value="Genomic_DNA"/>
</dbReference>
<feature type="compositionally biased region" description="Pro residues" evidence="1">
    <location>
        <begin position="92"/>
        <end position="101"/>
    </location>
</feature>
<keyword evidence="2" id="KW-0812">Transmembrane</keyword>
<feature type="transmembrane region" description="Helical" evidence="2">
    <location>
        <begin position="257"/>
        <end position="281"/>
    </location>
</feature>
<evidence type="ECO:0000313" key="3">
    <source>
        <dbReference type="EMBL" id="TMQ69970.1"/>
    </source>
</evidence>
<evidence type="ECO:0000256" key="2">
    <source>
        <dbReference type="SAM" id="Phobius"/>
    </source>
</evidence>
<evidence type="ECO:0000256" key="1">
    <source>
        <dbReference type="SAM" id="MobiDB-lite"/>
    </source>
</evidence>
<feature type="transmembrane region" description="Helical" evidence="2">
    <location>
        <begin position="216"/>
        <end position="236"/>
    </location>
</feature>
<feature type="region of interest" description="Disordered" evidence="1">
    <location>
        <begin position="56"/>
        <end position="109"/>
    </location>
</feature>
<evidence type="ECO:0000313" key="4">
    <source>
        <dbReference type="Proteomes" id="UP000319836"/>
    </source>
</evidence>
<proteinExistence type="predicted"/>
<accession>A0A538U246</accession>
<feature type="compositionally biased region" description="Basic and acidic residues" evidence="1">
    <location>
        <begin position="60"/>
        <end position="71"/>
    </location>
</feature>
<dbReference type="Pfam" id="PF04519">
    <property type="entry name" value="Bactofilin"/>
    <property type="match status" value="1"/>
</dbReference>
<organism evidence="3 4">
    <name type="scientific">Eiseniibacteriota bacterium</name>
    <dbReference type="NCBI Taxonomy" id="2212470"/>
    <lineage>
        <taxon>Bacteria</taxon>
        <taxon>Candidatus Eiseniibacteriota</taxon>
    </lineage>
</organism>
<comment type="caution">
    <text evidence="3">The sequence shown here is derived from an EMBL/GenBank/DDBJ whole genome shotgun (WGS) entry which is preliminary data.</text>
</comment>
<gene>
    <name evidence="3" type="ORF">E6K80_09995</name>
</gene>
<keyword evidence="2" id="KW-1133">Transmembrane helix</keyword>
<keyword evidence="2" id="KW-0472">Membrane</keyword>
<feature type="non-terminal residue" evidence="3">
    <location>
        <position position="282"/>
    </location>
</feature>
<dbReference type="InterPro" id="IPR007607">
    <property type="entry name" value="BacA/B"/>
</dbReference>
<sequence>MMRPATRGWGIAALVLACAGLGLGSVALRQGSLRPAMTSAAWGEDVMKFEPVPAESVSAMERRRAARRAAERGSAAAQPSPAIVDRPDTPDRPTPPEPPDQPESSHSGDVVRIGSDIHIEKDQVIEGDVFALRGNIVVDGHVKGNVAATGGDVSLGSTARVDGDVMCIGGKLEEEEGARVLGQRVTALHDGFRGGRIRRAIRERAMDHDWNPERHAAHLAFEMSWLVVSLLIAWGIGKFAPMRSQVALSSLKQEPGLSLAIGVGMILMLVPSVVALALVVAI</sequence>
<reference evidence="3 4" key="1">
    <citation type="journal article" date="2019" name="Nat. Microbiol.">
        <title>Mediterranean grassland soil C-N compound turnover is dependent on rainfall and depth, and is mediated by genomically divergent microorganisms.</title>
        <authorList>
            <person name="Diamond S."/>
            <person name="Andeer P.F."/>
            <person name="Li Z."/>
            <person name="Crits-Christoph A."/>
            <person name="Burstein D."/>
            <person name="Anantharaman K."/>
            <person name="Lane K.R."/>
            <person name="Thomas B.C."/>
            <person name="Pan C."/>
            <person name="Northen T.R."/>
            <person name="Banfield J.F."/>
        </authorList>
    </citation>
    <scope>NUCLEOTIDE SEQUENCE [LARGE SCALE GENOMIC DNA]</scope>
    <source>
        <strain evidence="3">WS_10</strain>
    </source>
</reference>
<protein>
    <submittedName>
        <fullName evidence="3">Polymer-forming cytoskeletal protein</fullName>
    </submittedName>
</protein>
<dbReference type="Proteomes" id="UP000319836">
    <property type="component" value="Unassembled WGS sequence"/>
</dbReference>